<dbReference type="InterPro" id="IPR013105">
    <property type="entry name" value="TPR_2"/>
</dbReference>
<dbReference type="Gene3D" id="1.25.40.10">
    <property type="entry name" value="Tetratricopeptide repeat domain"/>
    <property type="match status" value="2"/>
</dbReference>
<reference evidence="5" key="1">
    <citation type="submission" date="2019-04" db="EMBL/GenBank/DDBJ databases">
        <authorList>
            <consortium name="Science for Life Laboratories"/>
        </authorList>
    </citation>
    <scope>NUCLEOTIDE SEQUENCE</scope>
    <source>
        <strain evidence="5">MBLW1</strain>
    </source>
</reference>
<dbReference type="Pfam" id="PF13432">
    <property type="entry name" value="TPR_16"/>
    <property type="match status" value="2"/>
</dbReference>
<dbReference type="Proteomes" id="UP000464378">
    <property type="component" value="Chromosome"/>
</dbReference>
<feature type="domain" description="RNA polymerase alpha subunit C-terminal" evidence="4">
    <location>
        <begin position="373"/>
        <end position="434"/>
    </location>
</feature>
<evidence type="ECO:0000313" key="6">
    <source>
        <dbReference type="Proteomes" id="UP000464378"/>
    </source>
</evidence>
<dbReference type="GO" id="GO:0006351">
    <property type="term" value="P:DNA-templated transcription"/>
    <property type="evidence" value="ECO:0007669"/>
    <property type="project" value="InterPro"/>
</dbReference>
<accession>A0A6C2YL50</accession>
<dbReference type="InterPro" id="IPR011260">
    <property type="entry name" value="RNAP_asu_C"/>
</dbReference>
<feature type="domain" description="RNA polymerase alpha subunit C-terminal" evidence="4">
    <location>
        <begin position="287"/>
        <end position="344"/>
    </location>
</feature>
<dbReference type="Gene3D" id="1.10.150.20">
    <property type="entry name" value="5' to 3' exonuclease, C-terminal subdomain"/>
    <property type="match status" value="2"/>
</dbReference>
<dbReference type="GO" id="GO:0003899">
    <property type="term" value="F:DNA-directed RNA polymerase activity"/>
    <property type="evidence" value="ECO:0007669"/>
    <property type="project" value="InterPro"/>
</dbReference>
<evidence type="ECO:0000313" key="5">
    <source>
        <dbReference type="EMBL" id="VIP02104.1"/>
    </source>
</evidence>
<sequence>MDTPIDLRALLVEREDCDSGTVSKLREGLAQGGNQPRALREVHELLEKKLETADPVKAKKWHLKLGIVCFFLGRMEKAVDHLKQTEGALSQFYLGRALVNRQAWDEALEAFDTAEKSGYAAPQVQLQRAGIYRQKNEVATARAILDKLKEMGSHSAEYHFQLAGCHQAEGMRLEFIKSLERAVELDPSHTGALFQLGYANDLAGNDEDAIGYYERCLKYPPIYKGVLNNLGVLYEDTGRFDKAMDCYNRLIKADPLDERAKLFARDAEQSMTMYYNPDEEQTNIQFRQVLELPVSDFELSVRSRNCLKKMNIRTLGDLTRITEAQLLASKNFGETSLLEIRQIMDAKGLRVGQSLEQGAQFETRYRPQQPMSAEEQALLNKSVSELNLSVRARKCMNRLAINTLSELVSRSADDLLEAKNFGMTSLTEVRDKLSQLGLKLRGD</sequence>
<name>A0A6C2YL50_9BACT</name>
<dbReference type="SUPFAM" id="SSF48452">
    <property type="entry name" value="TPR-like"/>
    <property type="match status" value="2"/>
</dbReference>
<evidence type="ECO:0000256" key="3">
    <source>
        <dbReference type="PROSITE-ProRule" id="PRU00339"/>
    </source>
</evidence>
<dbReference type="InterPro" id="IPR051685">
    <property type="entry name" value="Ycf3/AcsC/BcsC/TPR_MFPF"/>
</dbReference>
<dbReference type="SUPFAM" id="SSF47789">
    <property type="entry name" value="C-terminal domain of RNA polymerase alpha subunit"/>
    <property type="match status" value="2"/>
</dbReference>
<dbReference type="KEGG" id="tim:GMBLW1_18560"/>
<dbReference type="AlphaFoldDB" id="A0A6C2YL50"/>
<protein>
    <recommendedName>
        <fullName evidence="4">RNA polymerase alpha subunit C-terminal domain-containing protein</fullName>
    </recommendedName>
</protein>
<keyword evidence="5" id="KW-0804">Transcription</keyword>
<keyword evidence="5" id="KW-0240">DNA-directed RNA polymerase</keyword>
<feature type="repeat" description="TPR" evidence="3">
    <location>
        <begin position="224"/>
        <end position="257"/>
    </location>
</feature>
<dbReference type="InParanoid" id="A0A6C2YL50"/>
<gene>
    <name evidence="5" type="ORF">GMBLW1_18560</name>
</gene>
<dbReference type="Pfam" id="PF07719">
    <property type="entry name" value="TPR_2"/>
    <property type="match status" value="1"/>
</dbReference>
<dbReference type="EMBL" id="LR593887">
    <property type="protein sequence ID" value="VTS00398.1"/>
    <property type="molecule type" value="Genomic_DNA"/>
</dbReference>
<organism evidence="5">
    <name type="scientific">Tuwongella immobilis</name>
    <dbReference type="NCBI Taxonomy" id="692036"/>
    <lineage>
        <taxon>Bacteria</taxon>
        <taxon>Pseudomonadati</taxon>
        <taxon>Planctomycetota</taxon>
        <taxon>Planctomycetia</taxon>
        <taxon>Gemmatales</taxon>
        <taxon>Gemmataceae</taxon>
        <taxon>Tuwongella</taxon>
    </lineage>
</organism>
<dbReference type="PROSITE" id="PS50005">
    <property type="entry name" value="TPR"/>
    <property type="match status" value="1"/>
</dbReference>
<keyword evidence="6" id="KW-1185">Reference proteome</keyword>
<evidence type="ECO:0000256" key="2">
    <source>
        <dbReference type="ARBA" id="ARBA00022803"/>
    </source>
</evidence>
<dbReference type="InterPro" id="IPR011990">
    <property type="entry name" value="TPR-like_helical_dom_sf"/>
</dbReference>
<evidence type="ECO:0000256" key="1">
    <source>
        <dbReference type="ARBA" id="ARBA00022737"/>
    </source>
</evidence>
<keyword evidence="1" id="KW-0677">Repeat</keyword>
<dbReference type="Pfam" id="PF03118">
    <property type="entry name" value="RNA_pol_A_CTD"/>
    <property type="match status" value="2"/>
</dbReference>
<dbReference type="PROSITE" id="PS50293">
    <property type="entry name" value="TPR_REGION"/>
    <property type="match status" value="1"/>
</dbReference>
<proteinExistence type="predicted"/>
<dbReference type="InterPro" id="IPR019734">
    <property type="entry name" value="TPR_rpt"/>
</dbReference>
<dbReference type="EMBL" id="LR586016">
    <property type="protein sequence ID" value="VIP02104.1"/>
    <property type="molecule type" value="Genomic_DNA"/>
</dbReference>
<dbReference type="SMART" id="SM00028">
    <property type="entry name" value="TPR"/>
    <property type="match status" value="4"/>
</dbReference>
<evidence type="ECO:0000259" key="4">
    <source>
        <dbReference type="Pfam" id="PF03118"/>
    </source>
</evidence>
<dbReference type="RefSeq" id="WP_162657312.1">
    <property type="nucleotide sequence ID" value="NZ_LR593887.1"/>
</dbReference>
<dbReference type="GO" id="GO:0000428">
    <property type="term" value="C:DNA-directed RNA polymerase complex"/>
    <property type="evidence" value="ECO:0007669"/>
    <property type="project" value="UniProtKB-KW"/>
</dbReference>
<keyword evidence="2 3" id="KW-0802">TPR repeat</keyword>
<dbReference type="PANTHER" id="PTHR44943:SF8">
    <property type="entry name" value="TPR REPEAT-CONTAINING PROTEIN MJ0263"/>
    <property type="match status" value="1"/>
</dbReference>
<dbReference type="GO" id="GO:0003677">
    <property type="term" value="F:DNA binding"/>
    <property type="evidence" value="ECO:0007669"/>
    <property type="project" value="InterPro"/>
</dbReference>
<dbReference type="PANTHER" id="PTHR44943">
    <property type="entry name" value="CELLULOSE SYNTHASE OPERON PROTEIN C"/>
    <property type="match status" value="1"/>
</dbReference>